<dbReference type="GO" id="GO:0038023">
    <property type="term" value="F:signaling receptor activity"/>
    <property type="evidence" value="ECO:0007669"/>
    <property type="project" value="InterPro"/>
</dbReference>
<comment type="similarity">
    <text evidence="2">Belongs to the glutamate-gated ion channel (TC 1.A.10.1) family.</text>
</comment>
<dbReference type="SUPFAM" id="SSF53850">
    <property type="entry name" value="Periplasmic binding protein-like II"/>
    <property type="match status" value="1"/>
</dbReference>
<organism evidence="21">
    <name type="scientific">Ceratitis capitata</name>
    <name type="common">Mediterranean fruit fly</name>
    <name type="synonym">Tephritis capitata</name>
    <dbReference type="NCBI Taxonomy" id="7213"/>
    <lineage>
        <taxon>Eukaryota</taxon>
        <taxon>Metazoa</taxon>
        <taxon>Ecdysozoa</taxon>
        <taxon>Arthropoda</taxon>
        <taxon>Hexapoda</taxon>
        <taxon>Insecta</taxon>
        <taxon>Pterygota</taxon>
        <taxon>Neoptera</taxon>
        <taxon>Endopterygota</taxon>
        <taxon>Diptera</taxon>
        <taxon>Brachycera</taxon>
        <taxon>Muscomorpha</taxon>
        <taxon>Tephritoidea</taxon>
        <taxon>Tephritidae</taxon>
        <taxon>Ceratitis</taxon>
        <taxon>Ceratitis</taxon>
    </lineage>
</organism>
<keyword evidence="15" id="KW-1015">Disulfide bond</keyword>
<sequence>MTGFELILSAALCLSCAQQNDTSLPAGLIELDANGEVVTISPELAASEPSLDDAPLETVKTLLAKKEKIDKLKEWIKGRKLVIATLEDYPLSYTVMENDTRVGKGVAFELIDFLQDQLQFTYEVVVPEDNIIGSREDYEKSLIKMLNNSEADLAAAFIPALSEQHSFVFYSTTTLDEGEWIMVMQRPRESATGSGLMAPFDFWVWILIFISLLAVGPIIYMLIILRNRLTGDDEQKPYSLGHCAWFVYGALMKQGSTLSPIADSTRLLFATWWIFITILTSFYTANLTAFLTLSKFTLPYNTVSDILYKNKHFVSARGGGVEYAIRNTNESLSMLTNMIRNNHAVFSKSSNDTFNLQNFVEKDGYVFVRDRPAINHVLYADYRYRKTISMNDEKLHCPFAMAKEPFLKKNRSFAYPMGSNLSELFDPKLLNLVESGIIKYLSTKDLPNAEICPQNLAGTERQLRNTDLMMTYYIMFAGFATAMVVFFTELIFRYLNSRHEANKWARHGIGRTTNGLSVRAPRWLRQLETDSDKQRLTSSSNESTITPPPPYQSIFSSTNRHQENHHKDATHLSKDRSLNRWRRAGQFGNMIGGASGSQFGALAGGGGAGVLLGNGHFSGGNGGAGGVRRLINGRDYMVFRNPNGQSQLVPVRAPSAALFQYTYTE</sequence>
<keyword evidence="8 17" id="KW-0472">Membrane</keyword>
<evidence type="ECO:0000256" key="12">
    <source>
        <dbReference type="ARBA" id="ARBA00023303"/>
    </source>
</evidence>
<proteinExistence type="evidence at transcript level"/>
<feature type="site" description="Interaction with the cone snail toxin Con-ikot-ikot" evidence="14">
    <location>
        <position position="326"/>
    </location>
</feature>
<dbReference type="GO" id="GO:0050907">
    <property type="term" value="P:detection of chemical stimulus involved in sensory perception"/>
    <property type="evidence" value="ECO:0007669"/>
    <property type="project" value="UniProtKB-ARBA"/>
</dbReference>
<dbReference type="Pfam" id="PF10613">
    <property type="entry name" value="Lig_chan-Glu_bd"/>
    <property type="match status" value="1"/>
</dbReference>
<evidence type="ECO:0000256" key="6">
    <source>
        <dbReference type="ARBA" id="ARBA00022989"/>
    </source>
</evidence>
<keyword evidence="9 21" id="KW-0675">Receptor</keyword>
<feature type="chain" id="PRO_5004906378" evidence="18">
    <location>
        <begin position="18"/>
        <end position="665"/>
    </location>
</feature>
<evidence type="ECO:0000256" key="9">
    <source>
        <dbReference type="ARBA" id="ARBA00023170"/>
    </source>
</evidence>
<comment type="subcellular location">
    <subcellularLocation>
        <location evidence="1">Cell membrane</location>
        <topology evidence="1">Multi-pass membrane protein</topology>
    </subcellularLocation>
</comment>
<dbReference type="PANTHER" id="PTHR42643:SF24">
    <property type="entry name" value="IONOTROPIC RECEPTOR 60A"/>
    <property type="match status" value="1"/>
</dbReference>
<feature type="transmembrane region" description="Helical" evidence="17">
    <location>
        <begin position="471"/>
        <end position="492"/>
    </location>
</feature>
<evidence type="ECO:0000256" key="8">
    <source>
        <dbReference type="ARBA" id="ARBA00023136"/>
    </source>
</evidence>
<feature type="signal peptide" evidence="18">
    <location>
        <begin position="1"/>
        <end position="17"/>
    </location>
</feature>
<gene>
    <name evidence="21" type="primary">GRIK4</name>
</gene>
<feature type="binding site" evidence="13">
    <location>
        <position position="370"/>
    </location>
    <ligand>
        <name>L-glutamate</name>
        <dbReference type="ChEBI" id="CHEBI:29985"/>
    </ligand>
</feature>
<evidence type="ECO:0000256" key="18">
    <source>
        <dbReference type="SAM" id="SignalP"/>
    </source>
</evidence>
<feature type="disulfide bond" evidence="15">
    <location>
        <begin position="397"/>
        <end position="452"/>
    </location>
</feature>
<keyword evidence="5 17" id="KW-0812">Transmembrane</keyword>
<evidence type="ECO:0000256" key="14">
    <source>
        <dbReference type="PIRSR" id="PIRSR601508-2"/>
    </source>
</evidence>
<reference evidence="21" key="2">
    <citation type="journal article" date="2014" name="BMC Genomics">
        <title>A genomic perspective to assessing quality of mass-reared SIT flies used in Mediterranean fruit fly (Ceratitis capitata) eradication in California.</title>
        <authorList>
            <person name="Calla B."/>
            <person name="Hall B."/>
            <person name="Hou S."/>
            <person name="Geib S.M."/>
        </authorList>
    </citation>
    <scope>NUCLEOTIDE SEQUENCE</scope>
</reference>
<evidence type="ECO:0000256" key="15">
    <source>
        <dbReference type="PIRSR" id="PIRSR601508-3"/>
    </source>
</evidence>
<dbReference type="InterPro" id="IPR001508">
    <property type="entry name" value="Iono_Glu_rcpt_met"/>
</dbReference>
<feature type="transmembrane region" description="Helical" evidence="17">
    <location>
        <begin position="272"/>
        <end position="293"/>
    </location>
</feature>
<dbReference type="Pfam" id="PF00060">
    <property type="entry name" value="Lig_chan"/>
    <property type="match status" value="1"/>
</dbReference>
<evidence type="ECO:0000259" key="20">
    <source>
        <dbReference type="Pfam" id="PF10613"/>
    </source>
</evidence>
<dbReference type="CTD" id="40198"/>
<dbReference type="FunFam" id="3.40.190.10:FF:000277">
    <property type="entry name" value="glutamate receptor 2"/>
    <property type="match status" value="1"/>
</dbReference>
<evidence type="ECO:0000256" key="7">
    <source>
        <dbReference type="ARBA" id="ARBA00023065"/>
    </source>
</evidence>
<keyword evidence="3" id="KW-0813">Transport</keyword>
<dbReference type="InterPro" id="IPR019594">
    <property type="entry name" value="Glu/Gly-bd"/>
</dbReference>
<dbReference type="InterPro" id="IPR001320">
    <property type="entry name" value="Iontro_rcpt_C"/>
</dbReference>
<dbReference type="Gene3D" id="1.10.287.70">
    <property type="match status" value="1"/>
</dbReference>
<dbReference type="EMBL" id="GAMC01003485">
    <property type="protein sequence ID" value="JAC03071.1"/>
    <property type="molecule type" value="mRNA"/>
</dbReference>
<dbReference type="GO" id="GO:0015276">
    <property type="term" value="F:ligand-gated monoatomic ion channel activity"/>
    <property type="evidence" value="ECO:0007669"/>
    <property type="project" value="InterPro"/>
</dbReference>
<dbReference type="PANTHER" id="PTHR42643">
    <property type="entry name" value="IONOTROPIC RECEPTOR 20A-RELATED"/>
    <property type="match status" value="1"/>
</dbReference>
<feature type="compositionally biased region" description="Polar residues" evidence="16">
    <location>
        <begin position="536"/>
        <end position="545"/>
    </location>
</feature>
<feature type="site" description="Interaction with the cone snail toxin Con-ikot-ikot" evidence="14">
    <location>
        <position position="135"/>
    </location>
</feature>
<evidence type="ECO:0000256" key="10">
    <source>
        <dbReference type="ARBA" id="ARBA00023180"/>
    </source>
</evidence>
<feature type="transmembrane region" description="Helical" evidence="17">
    <location>
        <begin position="237"/>
        <end position="252"/>
    </location>
</feature>
<keyword evidence="10" id="KW-0325">Glycoprotein</keyword>
<accession>W8BPH8</accession>
<feature type="transmembrane region" description="Helical" evidence="17">
    <location>
        <begin position="202"/>
        <end position="225"/>
    </location>
</feature>
<reference evidence="21" key="1">
    <citation type="submission" date="2013-07" db="EMBL/GenBank/DDBJ databases">
        <authorList>
            <person name="Geib S."/>
        </authorList>
    </citation>
    <scope>NUCLEOTIDE SEQUENCE</scope>
</reference>
<evidence type="ECO:0000256" key="1">
    <source>
        <dbReference type="ARBA" id="ARBA00004651"/>
    </source>
</evidence>
<evidence type="ECO:0000256" key="3">
    <source>
        <dbReference type="ARBA" id="ARBA00022448"/>
    </source>
</evidence>
<dbReference type="PRINTS" id="PR00177">
    <property type="entry name" value="NMDARECEPTOR"/>
</dbReference>
<feature type="domain" description="Ionotropic glutamate receptor L-glutamate and glycine-binding" evidence="20">
    <location>
        <begin position="82"/>
        <end position="184"/>
    </location>
</feature>
<evidence type="ECO:0000256" key="13">
    <source>
        <dbReference type="PIRSR" id="PIRSR601508-1"/>
    </source>
</evidence>
<feature type="region of interest" description="Disordered" evidence="16">
    <location>
        <begin position="529"/>
        <end position="574"/>
    </location>
</feature>
<dbReference type="AlphaFoldDB" id="W8BPH8"/>
<protein>
    <submittedName>
        <fullName evidence="21">Glutamate receptor ionotropic, kainate 4</fullName>
    </submittedName>
</protein>
<keyword evidence="18" id="KW-0732">Signal</keyword>
<evidence type="ECO:0000256" key="5">
    <source>
        <dbReference type="ARBA" id="ARBA00022692"/>
    </source>
</evidence>
<dbReference type="FunFam" id="1.10.287.70:FF:000173">
    <property type="entry name" value="glutamate receptor 2"/>
    <property type="match status" value="1"/>
</dbReference>
<evidence type="ECO:0000256" key="4">
    <source>
        <dbReference type="ARBA" id="ARBA00022475"/>
    </source>
</evidence>
<keyword evidence="12" id="KW-0407">Ion channel</keyword>
<keyword evidence="6 17" id="KW-1133">Transmembrane helix</keyword>
<dbReference type="Gene3D" id="3.40.190.10">
    <property type="entry name" value="Periplasmic binding protein-like II"/>
    <property type="match status" value="1"/>
</dbReference>
<evidence type="ECO:0000256" key="16">
    <source>
        <dbReference type="SAM" id="MobiDB-lite"/>
    </source>
</evidence>
<feature type="domain" description="Ionotropic glutamate receptor C-terminal" evidence="19">
    <location>
        <begin position="204"/>
        <end position="478"/>
    </location>
</feature>
<keyword evidence="11" id="KW-1071">Ligand-gated ion channel</keyword>
<dbReference type="OrthoDB" id="5984008at2759"/>
<evidence type="ECO:0000313" key="21">
    <source>
        <dbReference type="EMBL" id="JAC03071.1"/>
    </source>
</evidence>
<dbReference type="KEGG" id="ccat:101453307"/>
<evidence type="ECO:0000256" key="17">
    <source>
        <dbReference type="SAM" id="Phobius"/>
    </source>
</evidence>
<evidence type="ECO:0000256" key="11">
    <source>
        <dbReference type="ARBA" id="ARBA00023286"/>
    </source>
</evidence>
<evidence type="ECO:0000259" key="19">
    <source>
        <dbReference type="Pfam" id="PF00060"/>
    </source>
</evidence>
<name>W8BPH8_CERCA</name>
<dbReference type="GO" id="GO:0005886">
    <property type="term" value="C:plasma membrane"/>
    <property type="evidence" value="ECO:0007669"/>
    <property type="project" value="UniProtKB-SubCell"/>
</dbReference>
<evidence type="ECO:0000256" key="2">
    <source>
        <dbReference type="ARBA" id="ARBA00008685"/>
    </source>
</evidence>
<keyword evidence="7" id="KW-0406">Ion transport</keyword>
<dbReference type="GeneID" id="101453307"/>
<feature type="compositionally biased region" description="Basic and acidic residues" evidence="16">
    <location>
        <begin position="560"/>
        <end position="574"/>
    </location>
</feature>
<dbReference type="InterPro" id="IPR052192">
    <property type="entry name" value="Insect_Ionotropic_Sensory_Rcpt"/>
</dbReference>
<keyword evidence="4" id="KW-1003">Cell membrane</keyword>